<dbReference type="Pfam" id="PF04471">
    <property type="entry name" value="Mrr_cat"/>
    <property type="match status" value="1"/>
</dbReference>
<dbReference type="EMBL" id="VOHW01000001">
    <property type="protein sequence ID" value="TWV64109.1"/>
    <property type="molecule type" value="Genomic_DNA"/>
</dbReference>
<dbReference type="AlphaFoldDB" id="A0A5C6KNI8"/>
<dbReference type="Gene3D" id="3.40.1350.10">
    <property type="match status" value="1"/>
</dbReference>
<dbReference type="GO" id="GO:0009307">
    <property type="term" value="P:DNA restriction-modification system"/>
    <property type="evidence" value="ECO:0007669"/>
    <property type="project" value="InterPro"/>
</dbReference>
<feature type="domain" description="Restriction endonuclease type IV Mrr" evidence="1">
    <location>
        <begin position="160"/>
        <end position="267"/>
    </location>
</feature>
<dbReference type="Proteomes" id="UP000315827">
    <property type="component" value="Unassembled WGS sequence"/>
</dbReference>
<keyword evidence="2" id="KW-0378">Hydrolase</keyword>
<dbReference type="RefSeq" id="WP_146374700.1">
    <property type="nucleotide sequence ID" value="NZ_VOHW01000001.1"/>
</dbReference>
<organism evidence="2 3">
    <name type="scientific">Parabacteroides distasonis</name>
    <dbReference type="NCBI Taxonomy" id="823"/>
    <lineage>
        <taxon>Bacteria</taxon>
        <taxon>Pseudomonadati</taxon>
        <taxon>Bacteroidota</taxon>
        <taxon>Bacteroidia</taxon>
        <taxon>Bacteroidales</taxon>
        <taxon>Tannerellaceae</taxon>
        <taxon>Parabacteroides</taxon>
    </lineage>
</organism>
<dbReference type="InterPro" id="IPR011335">
    <property type="entry name" value="Restrct_endonuc-II-like"/>
</dbReference>
<keyword evidence="2" id="KW-0255">Endonuclease</keyword>
<dbReference type="InterPro" id="IPR007560">
    <property type="entry name" value="Restrct_endonuc_IV_Mrr"/>
</dbReference>
<evidence type="ECO:0000259" key="1">
    <source>
        <dbReference type="Pfam" id="PF04471"/>
    </source>
</evidence>
<dbReference type="GO" id="GO:0004519">
    <property type="term" value="F:endonuclease activity"/>
    <property type="evidence" value="ECO:0007669"/>
    <property type="project" value="UniProtKB-KW"/>
</dbReference>
<protein>
    <submittedName>
        <fullName evidence="2">Restriction endonuclease</fullName>
    </submittedName>
</protein>
<evidence type="ECO:0000313" key="3">
    <source>
        <dbReference type="Proteomes" id="UP000315827"/>
    </source>
</evidence>
<name>A0A5C6KNI8_PARDI</name>
<gene>
    <name evidence="2" type="ORF">FSA05_00355</name>
</gene>
<dbReference type="InterPro" id="IPR011856">
    <property type="entry name" value="tRNA_endonuc-like_dom_sf"/>
</dbReference>
<accession>A0A5C6KNI8</accession>
<dbReference type="GO" id="GO:0003677">
    <property type="term" value="F:DNA binding"/>
    <property type="evidence" value="ECO:0007669"/>
    <property type="project" value="InterPro"/>
</dbReference>
<proteinExistence type="predicted"/>
<sequence length="299" mass="34913">MDVLPFNIIEKMIQCFGKCFFYKDTMESFLISAGTPPQQARKYKDEYKFVWAKKLLNELSESSEGIVTQHKILRAFYDLRDLPDKALAGKERNTGLDELRSLKELILELKLIEGKRKEDSNVRKRLLEERSKIIAQRSERLYELKDIFYKGITSLNRQEAGYDLEYILMSLFSLSEIEYKKSYKTSTQQIDGSFSFEGFDYLIEAKWRKDQPNEGEIGSFQRKVDTKLKSTRGIFVSVNGFRNEVIEAFNNNTNILLIDGIDLIHLLEGRIELKELLSMKIKYAAQYGKCYCPDSIYLK</sequence>
<dbReference type="SUPFAM" id="SSF52980">
    <property type="entry name" value="Restriction endonuclease-like"/>
    <property type="match status" value="1"/>
</dbReference>
<reference evidence="2 3" key="1">
    <citation type="submission" date="2019-07" db="EMBL/GenBank/DDBJ databases">
        <title>Genome sequencing of Parabacteroides distasonis iSURF_7.</title>
        <authorList>
            <person name="Degefu H.N."/>
            <person name="Ruoff K.L."/>
            <person name="Price C.E."/>
            <person name="Valls R.A."/>
            <person name="O'Toole G.A."/>
        </authorList>
    </citation>
    <scope>NUCLEOTIDE SEQUENCE [LARGE SCALE GENOMIC DNA]</scope>
    <source>
        <strain evidence="2 3">CFPLTA003_1B</strain>
    </source>
</reference>
<keyword evidence="2" id="KW-0540">Nuclease</keyword>
<evidence type="ECO:0000313" key="2">
    <source>
        <dbReference type="EMBL" id="TWV64109.1"/>
    </source>
</evidence>
<comment type="caution">
    <text evidence="2">The sequence shown here is derived from an EMBL/GenBank/DDBJ whole genome shotgun (WGS) entry which is preliminary data.</text>
</comment>